<accession>A0ABV1SC93</accession>
<evidence type="ECO:0000313" key="2">
    <source>
        <dbReference type="EMBL" id="MER5170520.1"/>
    </source>
</evidence>
<evidence type="ECO:0000259" key="1">
    <source>
        <dbReference type="PROSITE" id="PS50887"/>
    </source>
</evidence>
<sequence>MLVNSSDTARKPSLPRLSIKALGELMPMFLWLDAEGTILGMGPTLSKVVGGPSAIGHSVTDCFQMGRGRMRQAAFDLSPSHRLHLTPRSWPDVSLRGVAVPLVEEGLMLNLTFGVHLNKAIRAFRLTEADFTTSDLTMELLYLQEAKTAVLGELRALNSRLERARRSAEDAARTDPLTGLSNRRAFDIALEATLEASRRGGAPFALAQLDLDHFKAVNDTLGHAAGDHVLAEVAKILREETREMDVVSRVGGDEFVMLLRDSLEPSRLQHMGERIIARLEVPIPFEGHECRISGSIGVAMSKDYADPLAEEMMADADAALYKSKREGRARCTLSTPGMGLAL</sequence>
<protein>
    <submittedName>
        <fullName evidence="2">GGDEF domain-containing protein</fullName>
        <ecNumber evidence="2">2.7.7.65</ecNumber>
    </submittedName>
</protein>
<proteinExistence type="predicted"/>
<dbReference type="PROSITE" id="PS50887">
    <property type="entry name" value="GGDEF"/>
    <property type="match status" value="1"/>
</dbReference>
<dbReference type="EC" id="2.7.7.65" evidence="2"/>
<evidence type="ECO:0000313" key="3">
    <source>
        <dbReference type="Proteomes" id="UP001438953"/>
    </source>
</evidence>
<dbReference type="PANTHER" id="PTHR46663">
    <property type="entry name" value="DIGUANYLATE CYCLASE DGCT-RELATED"/>
    <property type="match status" value="1"/>
</dbReference>
<dbReference type="InterPro" id="IPR000160">
    <property type="entry name" value="GGDEF_dom"/>
</dbReference>
<keyword evidence="3" id="KW-1185">Reference proteome</keyword>
<dbReference type="SMART" id="SM00267">
    <property type="entry name" value="GGDEF"/>
    <property type="match status" value="1"/>
</dbReference>
<dbReference type="InterPro" id="IPR043128">
    <property type="entry name" value="Rev_trsase/Diguanyl_cyclase"/>
</dbReference>
<name>A0ABV1SC93_9RHOB</name>
<keyword evidence="2" id="KW-0808">Transferase</keyword>
<dbReference type="NCBIfam" id="TIGR00254">
    <property type="entry name" value="GGDEF"/>
    <property type="match status" value="1"/>
</dbReference>
<organism evidence="2 3">
    <name type="scientific">Thioclava kandeliae</name>
    <dbReference type="NCBI Taxonomy" id="3070818"/>
    <lineage>
        <taxon>Bacteria</taxon>
        <taxon>Pseudomonadati</taxon>
        <taxon>Pseudomonadota</taxon>
        <taxon>Alphaproteobacteria</taxon>
        <taxon>Rhodobacterales</taxon>
        <taxon>Paracoccaceae</taxon>
        <taxon>Thioclava</taxon>
    </lineage>
</organism>
<reference evidence="2 3" key="1">
    <citation type="submission" date="2024-06" db="EMBL/GenBank/DDBJ databases">
        <title>Thioclava kandeliae sp. nov. from a rhizosphere soil sample of Kandelia candel in a mangrove.</title>
        <authorList>
            <person name="Mu T."/>
        </authorList>
    </citation>
    <scope>NUCLEOTIDE SEQUENCE [LARGE SCALE GENOMIC DNA]</scope>
    <source>
        <strain evidence="2 3">CPCC 100088</strain>
    </source>
</reference>
<keyword evidence="2" id="KW-0548">Nucleotidyltransferase</keyword>
<feature type="domain" description="GGDEF" evidence="1">
    <location>
        <begin position="202"/>
        <end position="336"/>
    </location>
</feature>
<dbReference type="Gene3D" id="3.30.70.270">
    <property type="match status" value="1"/>
</dbReference>
<dbReference type="Proteomes" id="UP001438953">
    <property type="component" value="Unassembled WGS sequence"/>
</dbReference>
<dbReference type="Pfam" id="PF00990">
    <property type="entry name" value="GGDEF"/>
    <property type="match status" value="1"/>
</dbReference>
<dbReference type="GO" id="GO:0052621">
    <property type="term" value="F:diguanylate cyclase activity"/>
    <property type="evidence" value="ECO:0007669"/>
    <property type="project" value="UniProtKB-EC"/>
</dbReference>
<gene>
    <name evidence="2" type="ORF">VSX56_01930</name>
</gene>
<dbReference type="InterPro" id="IPR029787">
    <property type="entry name" value="Nucleotide_cyclase"/>
</dbReference>
<dbReference type="CDD" id="cd01949">
    <property type="entry name" value="GGDEF"/>
    <property type="match status" value="1"/>
</dbReference>
<dbReference type="EMBL" id="JAYWLC010000001">
    <property type="protein sequence ID" value="MER5170520.1"/>
    <property type="molecule type" value="Genomic_DNA"/>
</dbReference>
<dbReference type="InterPro" id="IPR052163">
    <property type="entry name" value="DGC-Regulatory_Protein"/>
</dbReference>
<comment type="caution">
    <text evidence="2">The sequence shown here is derived from an EMBL/GenBank/DDBJ whole genome shotgun (WGS) entry which is preliminary data.</text>
</comment>
<dbReference type="SUPFAM" id="SSF55073">
    <property type="entry name" value="Nucleotide cyclase"/>
    <property type="match status" value="1"/>
</dbReference>
<dbReference type="PANTHER" id="PTHR46663:SF4">
    <property type="entry name" value="DIGUANYLATE CYCLASE DGCT-RELATED"/>
    <property type="match status" value="1"/>
</dbReference>